<protein>
    <submittedName>
        <fullName evidence="2">Nitrile hydratase accessory protein</fullName>
    </submittedName>
</protein>
<dbReference type="Gene3D" id="1.10.472.20">
    <property type="entry name" value="Nitrile hydratase, beta subunit"/>
    <property type="match status" value="1"/>
</dbReference>
<dbReference type="InterPro" id="IPR008990">
    <property type="entry name" value="Elect_transpt_acc-like_dom_sf"/>
</dbReference>
<evidence type="ECO:0000313" key="2">
    <source>
        <dbReference type="EMBL" id="XBO38020.1"/>
    </source>
</evidence>
<dbReference type="NCBIfam" id="TIGR03889">
    <property type="entry name" value="nitrile_acc"/>
    <property type="match status" value="1"/>
</dbReference>
<dbReference type="AlphaFoldDB" id="A0AAU7JCT7"/>
<accession>A0AAU7JCT7</accession>
<evidence type="ECO:0000259" key="1">
    <source>
        <dbReference type="Pfam" id="PF21006"/>
    </source>
</evidence>
<sequence>MSGGDPHAAALAAVPSLPCDAAGPVFREPWEAQAFAMAVALNQAGLFTWPEWAERLSAEIRRAQAGGDPDTGETYYRHWLAALEGLVVERGAAAAEALAARRDAWDRAARATPHGAPILLDNDPLRAARG</sequence>
<dbReference type="Pfam" id="PF21006">
    <property type="entry name" value="NHase_beta_N"/>
    <property type="match status" value="1"/>
</dbReference>
<gene>
    <name evidence="2" type="ORF">ABEG18_20215</name>
</gene>
<dbReference type="SUPFAM" id="SSF50090">
    <property type="entry name" value="Electron transport accessory proteins"/>
    <property type="match status" value="1"/>
</dbReference>
<dbReference type="InterPro" id="IPR042262">
    <property type="entry name" value="CN_hydtase_beta_C"/>
</dbReference>
<reference evidence="2" key="1">
    <citation type="submission" date="2024-05" db="EMBL/GenBank/DDBJ databases">
        <authorList>
            <person name="Kim S."/>
            <person name="Heo J."/>
            <person name="Choi H."/>
            <person name="Choi Y."/>
            <person name="Kwon S.-W."/>
            <person name="Kim Y."/>
        </authorList>
    </citation>
    <scope>NUCLEOTIDE SEQUENCE</scope>
    <source>
        <strain evidence="2">KACC 23698</strain>
    </source>
</reference>
<dbReference type="InterPro" id="IPR049054">
    <property type="entry name" value="CN_hydtase_beta-like_N"/>
</dbReference>
<dbReference type="EMBL" id="CP157484">
    <property type="protein sequence ID" value="XBO38020.1"/>
    <property type="molecule type" value="Genomic_DNA"/>
</dbReference>
<dbReference type="InterPro" id="IPR023808">
    <property type="entry name" value="Nitrile_Hydratase_acc_put"/>
</dbReference>
<name>A0AAU7JCT7_9HYPH</name>
<dbReference type="RefSeq" id="WP_406854848.1">
    <property type="nucleotide sequence ID" value="NZ_CP157484.1"/>
</dbReference>
<proteinExistence type="predicted"/>
<feature type="domain" description="Nitrile hydratase beta subunit-like N-terminal" evidence="1">
    <location>
        <begin position="22"/>
        <end position="107"/>
    </location>
</feature>
<organism evidence="2">
    <name type="scientific">Alsobacter sp. KACC 23698</name>
    <dbReference type="NCBI Taxonomy" id="3149229"/>
    <lineage>
        <taxon>Bacteria</taxon>
        <taxon>Pseudomonadati</taxon>
        <taxon>Pseudomonadota</taxon>
        <taxon>Alphaproteobacteria</taxon>
        <taxon>Hyphomicrobiales</taxon>
        <taxon>Alsobacteraceae</taxon>
        <taxon>Alsobacter</taxon>
    </lineage>
</organism>